<dbReference type="SUPFAM" id="SSF53807">
    <property type="entry name" value="Helical backbone' metal receptor"/>
    <property type="match status" value="1"/>
</dbReference>
<keyword evidence="2" id="KW-1185">Reference proteome</keyword>
<evidence type="ECO:0000313" key="1">
    <source>
        <dbReference type="EMBL" id="MCE7011066.1"/>
    </source>
</evidence>
<protein>
    <recommendedName>
        <fullName evidence="3">Fe/B12 periplasmic-binding domain-containing protein</fullName>
    </recommendedName>
</protein>
<dbReference type="EMBL" id="JAJVCN010000004">
    <property type="protein sequence ID" value="MCE7011066.1"/>
    <property type="molecule type" value="Genomic_DNA"/>
</dbReference>
<accession>A0ABS8ZWT7</accession>
<name>A0ABS8ZWT7_9PSEU</name>
<dbReference type="Proteomes" id="UP001521150">
    <property type="component" value="Unassembled WGS sequence"/>
</dbReference>
<dbReference type="Gene3D" id="3.40.50.1980">
    <property type="entry name" value="Nitrogenase molybdenum iron protein domain"/>
    <property type="match status" value="1"/>
</dbReference>
<sequence>MSRWNSRRPRRCWRWATAYRAGRILPEYLDAYNKIPVLSAKELSGEQLRAATPDLVVSSFKSWFTKDKVGTREELQSLGLPSYISAVDCPQQETGTPFERLFRDYEDYGKIFGIQDRANALIAKQRDVIKQATQTDRLGDLGAAYSPGRTGCDGRRGPRGLWRRFARCHTQFAG</sequence>
<evidence type="ECO:0000313" key="2">
    <source>
        <dbReference type="Proteomes" id="UP001521150"/>
    </source>
</evidence>
<gene>
    <name evidence="1" type="ORF">LWC34_50925</name>
</gene>
<reference evidence="1 2" key="1">
    <citation type="submission" date="2021-12" db="EMBL/GenBank/DDBJ databases">
        <title>Genome sequence of Kibdelosporangium philippinense ATCC 49844.</title>
        <authorList>
            <person name="Fedorov E.A."/>
            <person name="Omeragic M."/>
            <person name="Shalygina K.F."/>
            <person name="Maclea K.S."/>
        </authorList>
    </citation>
    <scope>NUCLEOTIDE SEQUENCE [LARGE SCALE GENOMIC DNA]</scope>
    <source>
        <strain evidence="1 2">ATCC 49844</strain>
    </source>
</reference>
<comment type="caution">
    <text evidence="1">The sequence shown here is derived from an EMBL/GenBank/DDBJ whole genome shotgun (WGS) entry which is preliminary data.</text>
</comment>
<evidence type="ECO:0008006" key="3">
    <source>
        <dbReference type="Google" id="ProtNLM"/>
    </source>
</evidence>
<organism evidence="1 2">
    <name type="scientific">Kibdelosporangium philippinense</name>
    <dbReference type="NCBI Taxonomy" id="211113"/>
    <lineage>
        <taxon>Bacteria</taxon>
        <taxon>Bacillati</taxon>
        <taxon>Actinomycetota</taxon>
        <taxon>Actinomycetes</taxon>
        <taxon>Pseudonocardiales</taxon>
        <taxon>Pseudonocardiaceae</taxon>
        <taxon>Kibdelosporangium</taxon>
    </lineage>
</organism>
<proteinExistence type="predicted"/>